<evidence type="ECO:0000313" key="1">
    <source>
        <dbReference type="EMBL" id="KAI3709719.1"/>
    </source>
</evidence>
<proteinExistence type="predicted"/>
<comment type="caution">
    <text evidence="1">The sequence shown here is derived from an EMBL/GenBank/DDBJ whole genome shotgun (WGS) entry which is preliminary data.</text>
</comment>
<evidence type="ECO:0000313" key="2">
    <source>
        <dbReference type="Proteomes" id="UP001055811"/>
    </source>
</evidence>
<gene>
    <name evidence="1" type="ORF">L2E82_39485</name>
</gene>
<dbReference type="Proteomes" id="UP001055811">
    <property type="component" value="Linkage Group LG07"/>
</dbReference>
<reference evidence="1 2" key="2">
    <citation type="journal article" date="2022" name="Mol. Ecol. Resour.">
        <title>The genomes of chicory, endive, great burdock and yacon provide insights into Asteraceae paleo-polyploidization history and plant inulin production.</title>
        <authorList>
            <person name="Fan W."/>
            <person name="Wang S."/>
            <person name="Wang H."/>
            <person name="Wang A."/>
            <person name="Jiang F."/>
            <person name="Liu H."/>
            <person name="Zhao H."/>
            <person name="Xu D."/>
            <person name="Zhang Y."/>
        </authorList>
    </citation>
    <scope>NUCLEOTIDE SEQUENCE [LARGE SCALE GENOMIC DNA]</scope>
    <source>
        <strain evidence="2">cv. Punajuju</strain>
        <tissue evidence="1">Leaves</tissue>
    </source>
</reference>
<organism evidence="1 2">
    <name type="scientific">Cichorium intybus</name>
    <name type="common">Chicory</name>
    <dbReference type="NCBI Taxonomy" id="13427"/>
    <lineage>
        <taxon>Eukaryota</taxon>
        <taxon>Viridiplantae</taxon>
        <taxon>Streptophyta</taxon>
        <taxon>Embryophyta</taxon>
        <taxon>Tracheophyta</taxon>
        <taxon>Spermatophyta</taxon>
        <taxon>Magnoliopsida</taxon>
        <taxon>eudicotyledons</taxon>
        <taxon>Gunneridae</taxon>
        <taxon>Pentapetalae</taxon>
        <taxon>asterids</taxon>
        <taxon>campanulids</taxon>
        <taxon>Asterales</taxon>
        <taxon>Asteraceae</taxon>
        <taxon>Cichorioideae</taxon>
        <taxon>Cichorieae</taxon>
        <taxon>Cichoriinae</taxon>
        <taxon>Cichorium</taxon>
    </lineage>
</organism>
<reference evidence="2" key="1">
    <citation type="journal article" date="2022" name="Mol. Ecol. Resour.">
        <title>The genomes of chicory, endive, great burdock and yacon provide insights into Asteraceae palaeo-polyploidization history and plant inulin production.</title>
        <authorList>
            <person name="Fan W."/>
            <person name="Wang S."/>
            <person name="Wang H."/>
            <person name="Wang A."/>
            <person name="Jiang F."/>
            <person name="Liu H."/>
            <person name="Zhao H."/>
            <person name="Xu D."/>
            <person name="Zhang Y."/>
        </authorList>
    </citation>
    <scope>NUCLEOTIDE SEQUENCE [LARGE SCALE GENOMIC DNA]</scope>
    <source>
        <strain evidence="2">cv. Punajuju</strain>
    </source>
</reference>
<dbReference type="EMBL" id="CM042015">
    <property type="protein sequence ID" value="KAI3709719.1"/>
    <property type="molecule type" value="Genomic_DNA"/>
</dbReference>
<accession>A0ACB9AJC4</accession>
<keyword evidence="2" id="KW-1185">Reference proteome</keyword>
<protein>
    <submittedName>
        <fullName evidence="1">Uncharacterized protein</fullName>
    </submittedName>
</protein>
<sequence>MTRVIGIESGGTTEYRTALPLIRGMLKSAQRSMELLCAFSFIPENLPRVMDVLTEAAEGYRFNGNKFVTIDNITGTWKLLIQK</sequence>
<name>A0ACB9AJC4_CICIN</name>